<keyword evidence="3" id="KW-1185">Reference proteome</keyword>
<name>A0A1H4ICS1_STRMJ</name>
<sequence length="158" mass="17259">MRKIRKAVVAASAVAMIGSTVAIATAPSASATDRVNRCGSSYHFKKSWPIQNVWGSDTEGRTVGYIDVYWSPSAGKNCAVGRPKNGIYKPNHIKVRVVKSGSGNWDQDGYGNENYKKFAGPVYAKARGACINLEAGFDYNNSWDRAEAWGSYEKKHCS</sequence>
<accession>A0A1H4ICS1</accession>
<evidence type="ECO:0000313" key="2">
    <source>
        <dbReference type="EMBL" id="SEB31730.1"/>
    </source>
</evidence>
<dbReference type="Proteomes" id="UP000198609">
    <property type="component" value="Unassembled WGS sequence"/>
</dbReference>
<dbReference type="EMBL" id="FNST01000001">
    <property type="protein sequence ID" value="SEB31730.1"/>
    <property type="molecule type" value="Genomic_DNA"/>
</dbReference>
<evidence type="ECO:0008006" key="4">
    <source>
        <dbReference type="Google" id="ProtNLM"/>
    </source>
</evidence>
<evidence type="ECO:0000313" key="3">
    <source>
        <dbReference type="Proteomes" id="UP000198609"/>
    </source>
</evidence>
<dbReference type="AlphaFoldDB" id="A0A1H4ICS1"/>
<feature type="signal peptide" evidence="1">
    <location>
        <begin position="1"/>
        <end position="24"/>
    </location>
</feature>
<gene>
    <name evidence="2" type="ORF">SAMN04490356_0497</name>
</gene>
<evidence type="ECO:0000256" key="1">
    <source>
        <dbReference type="SAM" id="SignalP"/>
    </source>
</evidence>
<keyword evidence="1" id="KW-0732">Signal</keyword>
<proteinExistence type="predicted"/>
<reference evidence="3" key="1">
    <citation type="submission" date="2016-10" db="EMBL/GenBank/DDBJ databases">
        <authorList>
            <person name="Varghese N."/>
            <person name="Submissions S."/>
        </authorList>
    </citation>
    <scope>NUCLEOTIDE SEQUENCE [LARGE SCALE GENOMIC DNA]</scope>
    <source>
        <strain evidence="3">DSM 40318</strain>
    </source>
</reference>
<protein>
    <recommendedName>
        <fullName evidence="4">Peptidase inhibitor family I36</fullName>
    </recommendedName>
</protein>
<dbReference type="RefSeq" id="WP_093459938.1">
    <property type="nucleotide sequence ID" value="NZ_FNST01000001.1"/>
</dbReference>
<feature type="chain" id="PRO_5039668837" description="Peptidase inhibitor family I36" evidence="1">
    <location>
        <begin position="25"/>
        <end position="158"/>
    </location>
</feature>
<organism evidence="2 3">
    <name type="scientific">Streptomyces melanosporofaciens</name>
    <dbReference type="NCBI Taxonomy" id="67327"/>
    <lineage>
        <taxon>Bacteria</taxon>
        <taxon>Bacillati</taxon>
        <taxon>Actinomycetota</taxon>
        <taxon>Actinomycetes</taxon>
        <taxon>Kitasatosporales</taxon>
        <taxon>Streptomycetaceae</taxon>
        <taxon>Streptomyces</taxon>
        <taxon>Streptomyces violaceusniger group</taxon>
    </lineage>
</organism>